<comment type="caution">
    <text evidence="9">The sequence shown here is derived from an EMBL/GenBank/DDBJ whole genome shotgun (WGS) entry which is preliminary data.</text>
</comment>
<dbReference type="PROSITE" id="PS50893">
    <property type="entry name" value="ABC_TRANSPORTER_2"/>
    <property type="match status" value="1"/>
</dbReference>
<evidence type="ECO:0000256" key="1">
    <source>
        <dbReference type="ARBA" id="ARBA00004417"/>
    </source>
</evidence>
<dbReference type="GO" id="GO:0005524">
    <property type="term" value="F:ATP binding"/>
    <property type="evidence" value="ECO:0007669"/>
    <property type="project" value="UniProtKB-KW"/>
</dbReference>
<dbReference type="SMART" id="SM00382">
    <property type="entry name" value="AAA"/>
    <property type="match status" value="1"/>
</dbReference>
<feature type="domain" description="ABC transporter" evidence="8">
    <location>
        <begin position="9"/>
        <end position="255"/>
    </location>
</feature>
<dbReference type="Pfam" id="PF08352">
    <property type="entry name" value="oligo_HPY"/>
    <property type="match status" value="1"/>
</dbReference>
<dbReference type="InterPro" id="IPR003593">
    <property type="entry name" value="AAA+_ATPase"/>
</dbReference>
<dbReference type="PROSITE" id="PS00211">
    <property type="entry name" value="ABC_TRANSPORTER_1"/>
    <property type="match status" value="1"/>
</dbReference>
<evidence type="ECO:0000313" key="9">
    <source>
        <dbReference type="EMBL" id="GGK45016.1"/>
    </source>
</evidence>
<evidence type="ECO:0000256" key="2">
    <source>
        <dbReference type="ARBA" id="ARBA00005417"/>
    </source>
</evidence>
<name>A0A917QDF1_9HYPH</name>
<dbReference type="GO" id="GO:0015833">
    <property type="term" value="P:peptide transport"/>
    <property type="evidence" value="ECO:0007669"/>
    <property type="project" value="InterPro"/>
</dbReference>
<dbReference type="RefSeq" id="WP_210317663.1">
    <property type="nucleotide sequence ID" value="NZ_BMMF01000011.1"/>
</dbReference>
<dbReference type="EMBL" id="BMMF01000011">
    <property type="protein sequence ID" value="GGK45016.1"/>
    <property type="molecule type" value="Genomic_DNA"/>
</dbReference>
<keyword evidence="10" id="KW-1185">Reference proteome</keyword>
<evidence type="ECO:0000259" key="8">
    <source>
        <dbReference type="PROSITE" id="PS50893"/>
    </source>
</evidence>
<dbReference type="InterPro" id="IPR050388">
    <property type="entry name" value="ABC_Ni/Peptide_Import"/>
</dbReference>
<protein>
    <submittedName>
        <fullName evidence="9">ABC transporter ATP-binding protein</fullName>
    </submittedName>
</protein>
<dbReference type="InterPro" id="IPR027417">
    <property type="entry name" value="P-loop_NTPase"/>
</dbReference>
<evidence type="ECO:0000256" key="4">
    <source>
        <dbReference type="ARBA" id="ARBA00022475"/>
    </source>
</evidence>
<sequence>MSAAREPVLDVRNLRVRIGEADVVDGVDLSIAPGETLALVGESGCGKSLTALALIGLLPEAARRIDGEIRLSGERIDALPERVMNRIRGGRIGMIFQEPVASLDPLMSVGGQIAEALALEGPITPREARERAIAMLDHVGITKPELRVDQYPFELSGGMCQRVMIAMAMIRRPLLLVADEPTTALDVTIQAQILRLMADLRAETGAAVLLITHDMGVVAETAERIAVMYAGRVVETGRVADVFAAPRHPYTALLMRTIPRLEGARKVALPAIAGSVPDVASWPVGCRFAPRCPLATDRCRAEAPPLAPVGAPSQRAACWHTDRVSEIAA</sequence>
<keyword evidence="7" id="KW-0472">Membrane</keyword>
<dbReference type="AlphaFoldDB" id="A0A917QDF1"/>
<dbReference type="GO" id="GO:0016887">
    <property type="term" value="F:ATP hydrolysis activity"/>
    <property type="evidence" value="ECO:0007669"/>
    <property type="project" value="InterPro"/>
</dbReference>
<dbReference type="PANTHER" id="PTHR43297">
    <property type="entry name" value="OLIGOPEPTIDE TRANSPORT ATP-BINDING PROTEIN APPD"/>
    <property type="match status" value="1"/>
</dbReference>
<comment type="similarity">
    <text evidence="2">Belongs to the ABC transporter superfamily.</text>
</comment>
<keyword evidence="4" id="KW-1003">Cell membrane</keyword>
<evidence type="ECO:0000256" key="3">
    <source>
        <dbReference type="ARBA" id="ARBA00022448"/>
    </source>
</evidence>
<organism evidence="9 10">
    <name type="scientific">Salinarimonas ramus</name>
    <dbReference type="NCBI Taxonomy" id="690164"/>
    <lineage>
        <taxon>Bacteria</taxon>
        <taxon>Pseudomonadati</taxon>
        <taxon>Pseudomonadota</taxon>
        <taxon>Alphaproteobacteria</taxon>
        <taxon>Hyphomicrobiales</taxon>
        <taxon>Salinarimonadaceae</taxon>
        <taxon>Salinarimonas</taxon>
    </lineage>
</organism>
<keyword evidence="6 9" id="KW-0067">ATP-binding</keyword>
<dbReference type="Pfam" id="PF00005">
    <property type="entry name" value="ABC_tran"/>
    <property type="match status" value="1"/>
</dbReference>
<evidence type="ECO:0000313" key="10">
    <source>
        <dbReference type="Proteomes" id="UP000600449"/>
    </source>
</evidence>
<evidence type="ECO:0000256" key="6">
    <source>
        <dbReference type="ARBA" id="ARBA00022840"/>
    </source>
</evidence>
<evidence type="ECO:0000256" key="5">
    <source>
        <dbReference type="ARBA" id="ARBA00022741"/>
    </source>
</evidence>
<dbReference type="GO" id="GO:0055085">
    <property type="term" value="P:transmembrane transport"/>
    <property type="evidence" value="ECO:0007669"/>
    <property type="project" value="UniProtKB-ARBA"/>
</dbReference>
<comment type="subcellular location">
    <subcellularLocation>
        <location evidence="1">Cell inner membrane</location>
        <topology evidence="1">Peripheral membrane protein</topology>
    </subcellularLocation>
</comment>
<dbReference type="Gene3D" id="3.40.50.300">
    <property type="entry name" value="P-loop containing nucleotide triphosphate hydrolases"/>
    <property type="match status" value="1"/>
</dbReference>
<dbReference type="GO" id="GO:0005886">
    <property type="term" value="C:plasma membrane"/>
    <property type="evidence" value="ECO:0007669"/>
    <property type="project" value="UniProtKB-SubCell"/>
</dbReference>
<dbReference type="InterPro" id="IPR013563">
    <property type="entry name" value="Oligopep_ABC_C"/>
</dbReference>
<keyword evidence="5" id="KW-0547">Nucleotide-binding</keyword>
<keyword evidence="3" id="KW-0813">Transport</keyword>
<reference evidence="9 10" key="1">
    <citation type="journal article" date="2014" name="Int. J. Syst. Evol. Microbiol.">
        <title>Complete genome sequence of Corynebacterium casei LMG S-19264T (=DSM 44701T), isolated from a smear-ripened cheese.</title>
        <authorList>
            <consortium name="US DOE Joint Genome Institute (JGI-PGF)"/>
            <person name="Walter F."/>
            <person name="Albersmeier A."/>
            <person name="Kalinowski J."/>
            <person name="Ruckert C."/>
        </authorList>
    </citation>
    <scope>NUCLEOTIDE SEQUENCE [LARGE SCALE GENOMIC DNA]</scope>
    <source>
        <strain evidence="9 10">CGMCC 1.9161</strain>
    </source>
</reference>
<dbReference type="NCBIfam" id="TIGR01727">
    <property type="entry name" value="oligo_HPY"/>
    <property type="match status" value="1"/>
</dbReference>
<gene>
    <name evidence="9" type="ORF">GCM10011322_35220</name>
</gene>
<dbReference type="Proteomes" id="UP000600449">
    <property type="component" value="Unassembled WGS sequence"/>
</dbReference>
<dbReference type="InterPro" id="IPR017871">
    <property type="entry name" value="ABC_transporter-like_CS"/>
</dbReference>
<evidence type="ECO:0000256" key="7">
    <source>
        <dbReference type="ARBA" id="ARBA00023136"/>
    </source>
</evidence>
<accession>A0A917QDF1</accession>
<dbReference type="PANTHER" id="PTHR43297:SF2">
    <property type="entry name" value="DIPEPTIDE TRANSPORT ATP-BINDING PROTEIN DPPD"/>
    <property type="match status" value="1"/>
</dbReference>
<dbReference type="SUPFAM" id="SSF52540">
    <property type="entry name" value="P-loop containing nucleoside triphosphate hydrolases"/>
    <property type="match status" value="1"/>
</dbReference>
<dbReference type="FunFam" id="3.40.50.300:FF:000016">
    <property type="entry name" value="Oligopeptide ABC transporter ATP-binding component"/>
    <property type="match status" value="1"/>
</dbReference>
<proteinExistence type="inferred from homology"/>
<dbReference type="InterPro" id="IPR003439">
    <property type="entry name" value="ABC_transporter-like_ATP-bd"/>
</dbReference>
<dbReference type="CDD" id="cd03257">
    <property type="entry name" value="ABC_NikE_OppD_transporters"/>
    <property type="match status" value="1"/>
</dbReference>